<dbReference type="AlphaFoldDB" id="A0A1Y1QBH2"/>
<protein>
    <recommendedName>
        <fullName evidence="8">DUF11 domain-containing protein</fullName>
    </recommendedName>
</protein>
<keyword evidence="3" id="KW-0732">Signal</keyword>
<feature type="domain" description="SD-repeat containing protein B" evidence="5">
    <location>
        <begin position="393"/>
        <end position="519"/>
    </location>
</feature>
<evidence type="ECO:0000313" key="6">
    <source>
        <dbReference type="EMBL" id="OQX02027.1"/>
    </source>
</evidence>
<evidence type="ECO:0000259" key="5">
    <source>
        <dbReference type="Pfam" id="PF17210"/>
    </source>
</evidence>
<keyword evidence="2" id="KW-0964">Secreted</keyword>
<dbReference type="PANTHER" id="PTHR34819:SF3">
    <property type="entry name" value="CELL SURFACE PROTEIN"/>
    <property type="match status" value="1"/>
</dbReference>
<feature type="domain" description="DUF11" evidence="4">
    <location>
        <begin position="527"/>
        <end position="609"/>
    </location>
</feature>
<dbReference type="NCBIfam" id="TIGR01451">
    <property type="entry name" value="B_ant_repeat"/>
    <property type="match status" value="1"/>
</dbReference>
<dbReference type="EMBL" id="MTEJ01000522">
    <property type="protein sequence ID" value="OQX02027.1"/>
    <property type="molecule type" value="Genomic_DNA"/>
</dbReference>
<accession>A0A1Y1QBH2</accession>
<gene>
    <name evidence="6" type="ORF">BWK73_44110</name>
</gene>
<sequence>MRRHSGLGKIGAATTTGGIYTVDITAGEPYSAVPWLDVNTLPGVDAGADPRIEEGSSLPANKGTPSHDVLAFSTVGKRGLGDIDISEDDKTLYAVNLNQRQLLAVDIASKTLRVDPISIPNPGCSGDDYRPWGLGVHGGSVYIGIVCSAETSRSTADLHAYVQRLDGSNFVNVYDFALNYNRSDLGGGIDGDWQPWARTWTDTMYPSGGGWPMGKATPILSDINFDDDGSLVLGFIDRTGLQSGIDNYSTDTASTNVYENEAGGDLLRVCKDSTGVWVMEGNPGCTTTGGENNGQGPNGSEYYYQDDYAGSHNEAVIGGVALLPGSNETVTTGYDPLSNVRTGGIRWMDNTTGSKIKGYELYSDSRADAGKGTMGKSVGLGDLELLCDPAPTEIGNRVWKDVNSNGIQDADEAGIDGVDIVLTCGSDTAQVTTANGGQFLFSNKTNAMFMGAGESCKVTVASAGQTPLAGLSVSPQNADNVTDNNATTDLRDSDANSAGEIAFTVGNAGENNHTLDFGFKSAPPSTDISLVKVVKPDTAKPGETVVYTLTVTNESDVDATGVKITDQLPAGITWVSDDSAGTYTKETGVWVVGDVTHGANKTLNITATVD</sequence>
<dbReference type="InterPro" id="IPR033764">
    <property type="entry name" value="Sdr_B"/>
</dbReference>
<dbReference type="Proteomes" id="UP000192491">
    <property type="component" value="Unassembled WGS sequence"/>
</dbReference>
<evidence type="ECO:0000259" key="4">
    <source>
        <dbReference type="Pfam" id="PF01345"/>
    </source>
</evidence>
<evidence type="ECO:0008006" key="8">
    <source>
        <dbReference type="Google" id="ProtNLM"/>
    </source>
</evidence>
<evidence type="ECO:0000256" key="3">
    <source>
        <dbReference type="ARBA" id="ARBA00022729"/>
    </source>
</evidence>
<organism evidence="6 7">
    <name type="scientific">Thiothrix lacustris</name>
    <dbReference type="NCBI Taxonomy" id="525917"/>
    <lineage>
        <taxon>Bacteria</taxon>
        <taxon>Pseudomonadati</taxon>
        <taxon>Pseudomonadota</taxon>
        <taxon>Gammaproteobacteria</taxon>
        <taxon>Thiotrichales</taxon>
        <taxon>Thiotrichaceae</taxon>
        <taxon>Thiothrix</taxon>
    </lineage>
</organism>
<evidence type="ECO:0000256" key="2">
    <source>
        <dbReference type="ARBA" id="ARBA00022525"/>
    </source>
</evidence>
<evidence type="ECO:0000256" key="1">
    <source>
        <dbReference type="ARBA" id="ARBA00004613"/>
    </source>
</evidence>
<dbReference type="PANTHER" id="PTHR34819">
    <property type="entry name" value="LARGE CYSTEINE-RICH PERIPLASMIC PROTEIN OMCB"/>
    <property type="match status" value="1"/>
</dbReference>
<dbReference type="Pfam" id="PF17210">
    <property type="entry name" value="SdrD_B"/>
    <property type="match status" value="1"/>
</dbReference>
<dbReference type="InterPro" id="IPR001434">
    <property type="entry name" value="OmcB-like_DUF11"/>
</dbReference>
<dbReference type="InterPro" id="IPR047589">
    <property type="entry name" value="DUF11_rpt"/>
</dbReference>
<comment type="subcellular location">
    <subcellularLocation>
        <location evidence="1">Secreted</location>
    </subcellularLocation>
</comment>
<dbReference type="Gene3D" id="2.60.40.3080">
    <property type="match status" value="1"/>
</dbReference>
<reference evidence="6 7" key="1">
    <citation type="submission" date="2017-01" db="EMBL/GenBank/DDBJ databases">
        <title>Novel large sulfur bacteria in the metagenomes of groundwater-fed chemosynthetic microbial mats in the Lake Huron basin.</title>
        <authorList>
            <person name="Sharrar A.M."/>
            <person name="Flood B.E."/>
            <person name="Bailey J.V."/>
            <person name="Jones D.S."/>
            <person name="Biddanda B."/>
            <person name="Ruberg S.A."/>
            <person name="Marcus D.N."/>
            <person name="Dick G.J."/>
        </authorList>
    </citation>
    <scope>NUCLEOTIDE SEQUENCE [LARGE SCALE GENOMIC DNA]</scope>
    <source>
        <strain evidence="6">A8</strain>
    </source>
</reference>
<comment type="caution">
    <text evidence="6">The sequence shown here is derived from an EMBL/GenBank/DDBJ whole genome shotgun (WGS) entry which is preliminary data.</text>
</comment>
<dbReference type="Pfam" id="PF01345">
    <property type="entry name" value="DUF11"/>
    <property type="match status" value="1"/>
</dbReference>
<evidence type="ECO:0000313" key="7">
    <source>
        <dbReference type="Proteomes" id="UP000192491"/>
    </source>
</evidence>
<dbReference type="InterPro" id="IPR051172">
    <property type="entry name" value="Chlamydia_OmcB"/>
</dbReference>
<name>A0A1Y1QBH2_9GAMM</name>
<dbReference type="SUPFAM" id="SSF117074">
    <property type="entry name" value="Hypothetical protein PA1324"/>
    <property type="match status" value="1"/>
</dbReference>
<proteinExistence type="predicted"/>
<dbReference type="InterPro" id="IPR013783">
    <property type="entry name" value="Ig-like_fold"/>
</dbReference>
<dbReference type="GO" id="GO:0005576">
    <property type="term" value="C:extracellular region"/>
    <property type="evidence" value="ECO:0007669"/>
    <property type="project" value="UniProtKB-SubCell"/>
</dbReference>
<dbReference type="Gene3D" id="2.60.40.10">
    <property type="entry name" value="Immunoglobulins"/>
    <property type="match status" value="1"/>
</dbReference>